<keyword evidence="2" id="KW-1185">Reference proteome</keyword>
<gene>
    <name evidence="1" type="ORF">G9470_02340</name>
</gene>
<proteinExistence type="predicted"/>
<name>A0ABX1VMX9_9FIRM</name>
<dbReference type="RefSeq" id="WP_170819993.1">
    <property type="nucleotide sequence ID" value="NZ_JAAOXG010000002.1"/>
</dbReference>
<comment type="caution">
    <text evidence="1">The sequence shown here is derived from an EMBL/GenBank/DDBJ whole genome shotgun (WGS) entry which is preliminary data.</text>
</comment>
<dbReference type="EMBL" id="JAAOXG010000002">
    <property type="protein sequence ID" value="NNJ28641.1"/>
    <property type="molecule type" value="Genomic_DNA"/>
</dbReference>
<evidence type="ECO:0000313" key="2">
    <source>
        <dbReference type="Proteomes" id="UP000539052"/>
    </source>
</evidence>
<evidence type="ECO:0000313" key="1">
    <source>
        <dbReference type="EMBL" id="NNJ28641.1"/>
    </source>
</evidence>
<protein>
    <submittedName>
        <fullName evidence="1">MobC family plasmid mobilization relaxosome protein</fullName>
    </submittedName>
</protein>
<accession>A0ABX1VMX9</accession>
<organism evidence="1 2">
    <name type="scientific">Lacrimispora defluvii</name>
    <dbReference type="NCBI Taxonomy" id="2719233"/>
    <lineage>
        <taxon>Bacteria</taxon>
        <taxon>Bacillati</taxon>
        <taxon>Bacillota</taxon>
        <taxon>Clostridia</taxon>
        <taxon>Lachnospirales</taxon>
        <taxon>Lachnospiraceae</taxon>
        <taxon>Lacrimispora</taxon>
    </lineage>
</organism>
<sequence length="118" mass="13963">MANRTRDEVIYTRVDHTLMREFEKQKSESGYKSNADFIDYLLRVNRGKQIDGVTLKEFTKVMNDVSYELKKQGVNINQMARNINAYPDLASKTSFDFYQRKYQQLENTVLMLYEKVVS</sequence>
<dbReference type="Proteomes" id="UP000539052">
    <property type="component" value="Unassembled WGS sequence"/>
</dbReference>
<reference evidence="1 2" key="1">
    <citation type="submission" date="2020-03" db="EMBL/GenBank/DDBJ databases">
        <title>Genome Sequence of industrial isolate, B5A.</title>
        <authorList>
            <person name="Sharma S."/>
            <person name="Patil P.B."/>
            <person name="Korpole S."/>
        </authorList>
    </citation>
    <scope>NUCLEOTIDE SEQUENCE [LARGE SCALE GENOMIC DNA]</scope>
    <source>
        <strain evidence="1 2">PI-S10-B5A</strain>
    </source>
</reference>